<dbReference type="SMART" id="SM00355">
    <property type="entry name" value="ZnF_C2H2"/>
    <property type="match status" value="2"/>
</dbReference>
<dbReference type="Proteomes" id="UP000701853">
    <property type="component" value="Chromosome 1"/>
</dbReference>
<dbReference type="OrthoDB" id="1675150at2759"/>
<evidence type="ECO:0000256" key="2">
    <source>
        <dbReference type="SAM" id="MobiDB-lite"/>
    </source>
</evidence>
<protein>
    <recommendedName>
        <fullName evidence="3">C2H2-type domain-containing protein</fullName>
    </recommendedName>
</protein>
<reference evidence="4 5" key="1">
    <citation type="journal article" date="2021" name="bioRxiv">
        <title>The Gossypium anomalum genome as a resource for cotton improvement and evolutionary analysis of hybrid incompatibility.</title>
        <authorList>
            <person name="Grover C.E."/>
            <person name="Yuan D."/>
            <person name="Arick M.A."/>
            <person name="Miller E.R."/>
            <person name="Hu G."/>
            <person name="Peterson D.G."/>
            <person name="Wendel J.F."/>
            <person name="Udall J.A."/>
        </authorList>
    </citation>
    <scope>NUCLEOTIDE SEQUENCE [LARGE SCALE GENOMIC DNA]</scope>
    <source>
        <strain evidence="4">JFW-Udall</strain>
        <tissue evidence="4">Leaf</tissue>
    </source>
</reference>
<dbReference type="EMBL" id="JAHUZN010000001">
    <property type="protein sequence ID" value="KAG8503217.1"/>
    <property type="molecule type" value="Genomic_DNA"/>
</dbReference>
<dbReference type="InterPro" id="IPR013087">
    <property type="entry name" value="Znf_C2H2_type"/>
</dbReference>
<gene>
    <name evidence="4" type="ORF">CXB51_001066</name>
</gene>
<feature type="region of interest" description="Disordered" evidence="2">
    <location>
        <begin position="81"/>
        <end position="102"/>
    </location>
</feature>
<organism evidence="4 5">
    <name type="scientific">Gossypium anomalum</name>
    <dbReference type="NCBI Taxonomy" id="47600"/>
    <lineage>
        <taxon>Eukaryota</taxon>
        <taxon>Viridiplantae</taxon>
        <taxon>Streptophyta</taxon>
        <taxon>Embryophyta</taxon>
        <taxon>Tracheophyta</taxon>
        <taxon>Spermatophyta</taxon>
        <taxon>Magnoliopsida</taxon>
        <taxon>eudicotyledons</taxon>
        <taxon>Gunneridae</taxon>
        <taxon>Pentapetalae</taxon>
        <taxon>rosids</taxon>
        <taxon>malvids</taxon>
        <taxon>Malvales</taxon>
        <taxon>Malvaceae</taxon>
        <taxon>Malvoideae</taxon>
        <taxon>Gossypium</taxon>
    </lineage>
</organism>
<evidence type="ECO:0000256" key="1">
    <source>
        <dbReference type="PROSITE-ProRule" id="PRU00042"/>
    </source>
</evidence>
<feature type="region of interest" description="Disordered" evidence="2">
    <location>
        <begin position="204"/>
        <end position="240"/>
    </location>
</feature>
<evidence type="ECO:0000259" key="3">
    <source>
        <dbReference type="PROSITE" id="PS50157"/>
    </source>
</evidence>
<name>A0A8J5ZP56_9ROSI</name>
<feature type="region of interest" description="Disordered" evidence="2">
    <location>
        <begin position="783"/>
        <end position="802"/>
    </location>
</feature>
<keyword evidence="1" id="KW-0863">Zinc-finger</keyword>
<feature type="compositionally biased region" description="Basic and acidic residues" evidence="2">
    <location>
        <begin position="228"/>
        <end position="240"/>
    </location>
</feature>
<dbReference type="InterPro" id="IPR037472">
    <property type="entry name" value="MBD8"/>
</dbReference>
<keyword evidence="1" id="KW-0479">Metal-binding</keyword>
<dbReference type="GO" id="GO:0008270">
    <property type="term" value="F:zinc ion binding"/>
    <property type="evidence" value="ECO:0007669"/>
    <property type="project" value="UniProtKB-KW"/>
</dbReference>
<feature type="domain" description="C2H2-type" evidence="3">
    <location>
        <begin position="524"/>
        <end position="551"/>
    </location>
</feature>
<keyword evidence="1" id="KW-0862">Zinc</keyword>
<evidence type="ECO:0000313" key="5">
    <source>
        <dbReference type="Proteomes" id="UP000701853"/>
    </source>
</evidence>
<feature type="region of interest" description="Disordered" evidence="2">
    <location>
        <begin position="876"/>
        <end position="896"/>
    </location>
</feature>
<comment type="caution">
    <text evidence="4">The sequence shown here is derived from an EMBL/GenBank/DDBJ whole genome shotgun (WGS) entry which is preliminary data.</text>
</comment>
<dbReference type="PROSITE" id="PS50157">
    <property type="entry name" value="ZINC_FINGER_C2H2_2"/>
    <property type="match status" value="1"/>
</dbReference>
<accession>A0A8J5ZP56</accession>
<keyword evidence="5" id="KW-1185">Reference proteome</keyword>
<sequence>MASATVDHCNHLHIESIPVVDLRLLSQPDLLSLALCSSSPSPSNAETELFTPKIDRSVFNESAGSRKQTFFRLRFAAPRSHLHHQHSSPPSEPFPSRSLYLNPESLDEESSNALSLLKSLFNIDDSLPANPEADEPYDDKDLVPVQIEYPNGNSGLQNIPVDIVSSSLRKRKRGRPRRDGKDNWLIESEPLAIEEYKEMKTFDRPNETADAGNSSSCNEGKRRRGRPRREESQSRVIASEEKKVESEIEKAAFVNVEAILGIEEELRRRTEGIVTEVQLLEFMKGLEGQWASKSQKKRIIDAAGFGNVLPKGWKLMLFVKKRAGHCWLACSRYISCGKYWYYDPHHKAISKSFSAYSFSSLFKLSRDSTRVTRGLVRTANCTAASRPLYKHYVSGTPNFPNGQQFVSCKEVSSYLLSFGGLKGSSVETLSHADNGIDLGVKPTPGNLPITCRSSENEKRAPLLKIGSPREVQRAETIKCHKCTMTFNLQDDFICHLLSSHKGSAMSSGHGTPANEEVKIKNGKYECQFCHQLFEERNCYSSHLGIHMENSMKKVEANTIQPLNSAGSNEIGPGFRCSESNENALVETFTDKYNHEGNLLSHDEQDKVNMNEKVLADRICDTKSKFCFVTDNKGDITDATAAADLNVCLGSENILFTSDKEGISRPSDKIDVEFAVNSMEEKKREMALNTSFLAPNAKGNMFSDENTEDGHFPSFLKGMEVDLKDKAIRDDPKAGCADTSTELSNVRIDNAQGNYSEGCSLIPSGNKQRVNLVDHLKGASVTIDSTHERGSGCGLSSSKDDPESIMVNESANIDPTICFQSHLPMKKPSQEKSETVLLTSHGREQIFPSDNNAFKAFSRTVEVSELDGAQNYRGLRPGVNSLSNMKTKDRLFGPSSYKKTHTCTPEYKQDKGSESILYQQYGNQQNSNYETKEPKHKGGSSIVGNAYARVGAFALTGTVQESCSPHFSGNREKISGKNNVPGISSGAVLEPKQNKGAFEDFFGLSSSEQTHVANNLNMVHAGTAHDGSRLQDFQSARNNEIMIGYSNHARPIEDSMTGLTWKSNEGNVLLSGLADTSSQLLTSSGYYPTFDWMSHKGETEMFDISGKCSSISGFEGLQSGSIEHMEYNFLTAQPSSCSGNSKGQSEMFNISGKCSNESGLSDNLEHMEYSFMTAQPSSRSGNSKVPSYGSEMALKFDSVWLGKDALPLLPKIAGRHQVTTLCSWCGNQFYNEAVDIAAQRSTMVMCANCRARFSRNHDFIAWKMKRMAALFIACFFLSHLLNNFIPSHLEASNPTEKKTTIVKDGR</sequence>
<evidence type="ECO:0000313" key="4">
    <source>
        <dbReference type="EMBL" id="KAG8503217.1"/>
    </source>
</evidence>
<dbReference type="PROSITE" id="PS00028">
    <property type="entry name" value="ZINC_FINGER_C2H2_1"/>
    <property type="match status" value="2"/>
</dbReference>
<proteinExistence type="predicted"/>
<dbReference type="PANTHER" id="PTHR37701">
    <property type="entry name" value="METHYL-CPG-BINDING DOMAIN-CONTAINING PROTEIN 8"/>
    <property type="match status" value="1"/>
</dbReference>
<dbReference type="PANTHER" id="PTHR37701:SF13">
    <property type="entry name" value="C2H2-TYPE DOMAIN-CONTAINING PROTEIN"/>
    <property type="match status" value="1"/>
</dbReference>